<comment type="caution">
    <text evidence="1">The sequence shown here is derived from an EMBL/GenBank/DDBJ whole genome shotgun (WGS) entry which is preliminary data.</text>
</comment>
<dbReference type="Proteomes" id="UP001172728">
    <property type="component" value="Unassembled WGS sequence"/>
</dbReference>
<evidence type="ECO:0000313" key="1">
    <source>
        <dbReference type="EMBL" id="MDN4476842.1"/>
    </source>
</evidence>
<proteinExistence type="predicted"/>
<sequence length="142" mass="15110">MATQEDAQAAVDAVVARLGLKAGQIIQEFGYDEDTDADFRSSVEALTGEDLVDEDYGDVTDGSLVWFRDGDDDLADLLMDAQTLLDDGAAVCVCTPKAGLPGHVQPRDVQEAASVAGLHATSTFVIGTRWTATYLVEKGRSK</sequence>
<name>A0ABT8GCZ6_9MICO</name>
<protein>
    <submittedName>
        <fullName evidence="1">DUF3052 domain-containing protein</fullName>
    </submittedName>
</protein>
<accession>A0ABT8GCZ6</accession>
<reference evidence="1" key="1">
    <citation type="submission" date="2023-06" db="EMBL/GenBank/DDBJ databases">
        <title>Sysu t00192.</title>
        <authorList>
            <person name="Gao L."/>
            <person name="Fang B.-Z."/>
            <person name="Li W.-J."/>
        </authorList>
    </citation>
    <scope>NUCLEOTIDE SEQUENCE</scope>
    <source>
        <strain evidence="1">SYSU T00192</strain>
    </source>
</reference>
<evidence type="ECO:0000313" key="2">
    <source>
        <dbReference type="Proteomes" id="UP001172728"/>
    </source>
</evidence>
<dbReference type="EMBL" id="JAUHPW010000012">
    <property type="protein sequence ID" value="MDN4476842.1"/>
    <property type="molecule type" value="Genomic_DNA"/>
</dbReference>
<dbReference type="Pfam" id="PF11253">
    <property type="entry name" value="DUF3052"/>
    <property type="match status" value="1"/>
</dbReference>
<dbReference type="RefSeq" id="WP_301135622.1">
    <property type="nucleotide sequence ID" value="NZ_JAUHPW010000012.1"/>
</dbReference>
<organism evidence="1 2">
    <name type="scientific">Demequina litoralis</name>
    <dbReference type="NCBI Taxonomy" id="3051660"/>
    <lineage>
        <taxon>Bacteria</taxon>
        <taxon>Bacillati</taxon>
        <taxon>Actinomycetota</taxon>
        <taxon>Actinomycetes</taxon>
        <taxon>Micrococcales</taxon>
        <taxon>Demequinaceae</taxon>
        <taxon>Demequina</taxon>
    </lineage>
</organism>
<dbReference type="InterPro" id="IPR021412">
    <property type="entry name" value="DUF3052"/>
</dbReference>
<keyword evidence="2" id="KW-1185">Reference proteome</keyword>
<gene>
    <name evidence="1" type="ORF">QQX09_13360</name>
</gene>